<keyword evidence="11 15" id="KW-0863">Zinc-finger</keyword>
<comment type="caution">
    <text evidence="18">The sequence shown here is derived from an EMBL/GenBank/DDBJ whole genome shotgun (WGS) entry which is preliminary data.</text>
</comment>
<evidence type="ECO:0000256" key="7">
    <source>
        <dbReference type="ARBA" id="ARBA00022490"/>
    </source>
</evidence>
<dbReference type="Pfam" id="PF23009">
    <property type="entry name" value="UBC_like"/>
    <property type="match status" value="1"/>
</dbReference>
<dbReference type="Pfam" id="PF22958">
    <property type="entry name" value="Ltn1_1st"/>
    <property type="match status" value="1"/>
</dbReference>
<dbReference type="InterPro" id="IPR013083">
    <property type="entry name" value="Znf_RING/FYVE/PHD"/>
</dbReference>
<evidence type="ECO:0000256" key="14">
    <source>
        <dbReference type="ARBA" id="ARBA00055150"/>
    </source>
</evidence>
<dbReference type="InterPro" id="IPR039795">
    <property type="entry name" value="LTN1/Rkr1"/>
</dbReference>
<dbReference type="SMART" id="SM00744">
    <property type="entry name" value="RINGv"/>
    <property type="match status" value="1"/>
</dbReference>
<proteinExistence type="inferred from homology"/>
<comment type="similarity">
    <text evidence="4 16">Belongs to the LTN1 family.</text>
</comment>
<evidence type="ECO:0000256" key="2">
    <source>
        <dbReference type="ARBA" id="ARBA00004514"/>
    </source>
</evidence>
<dbReference type="GO" id="GO:0008270">
    <property type="term" value="F:zinc ion binding"/>
    <property type="evidence" value="ECO:0007669"/>
    <property type="project" value="UniProtKB-KW"/>
</dbReference>
<comment type="pathway">
    <text evidence="3 16">Protein modification; protein ubiquitination.</text>
</comment>
<evidence type="ECO:0000256" key="5">
    <source>
        <dbReference type="ARBA" id="ARBA00012483"/>
    </source>
</evidence>
<evidence type="ECO:0000256" key="4">
    <source>
        <dbReference type="ARBA" id="ARBA00007997"/>
    </source>
</evidence>
<reference evidence="18" key="1">
    <citation type="submission" date="2022-12" db="EMBL/GenBank/DDBJ databases">
        <authorList>
            <person name="Brejova B."/>
        </authorList>
    </citation>
    <scope>NUCLEOTIDE SEQUENCE</scope>
</reference>
<dbReference type="GO" id="GO:0061630">
    <property type="term" value="F:ubiquitin protein ligase activity"/>
    <property type="evidence" value="ECO:0007669"/>
    <property type="project" value="UniProtKB-UniRule"/>
</dbReference>
<sequence>MSFDDLGYNDFSISLNYFTSLPDISSLTDSNEVVLFKSLLKKESKTKEKALNVLLSSNIDESTFIAWLQLYPKLAIDNSKSVRLLSHQVHSSFLNTLGSKIFTKYLKSFIPIWLLGIYDNDKSVCNTSYKLLLELFKNDQEKYDKLWDLFNEQILNLIGNVICVEVPESLSDQRYTNDSDIIMKYDRVLNSCVNMLMKIYKQDDETIYKILSFDPFWDNLSTSLKPDTLNLTLVKSLLDLISVVLKYETKLFKLIVKKFFKIKLKFKQNIIFSRVIVPFWETILSITSYESKKTVWDGKESKFYEFLKVGPCNTTRLHEYYDIIFKLLNKFKQQERVIDFSNDEEYIFTYNILFNQFKTAFGDKFWSLKCLLKVNALFDKDYDELLSEVLPIINERNKDSIESAISINYNEKMGKYLTKISKEDHAAEFTQILIDVLSKVGLIDLIEEIVEKALENVDEDKVKSFKIIKTYLLHEYKPNLEVVSFLQELPSFVEQDFIEEPLELLKIAIKQEYLEDQNETVSDFYLKLSIVAPSKIDHFITSININLEVEKYPEIYNYLIEKSKNDPSDLDLLCSTKDKTIIENVAQSTTNSKEFNYLVNKYNLLSMIDNDDGILQDAWISKDEKILLELRSNQDKYFRSLIKYLESRSLHDEIHIDFIESGPLPIDDIKDRVKKSLSLVNVEKVAVSNPLDTGIYLCKGGENPKIDEFIPILAKVLTSLKDLPKEWEILVYVIKEYLNDYIFTQDLDEVEDVMEIADSITLRTITWSDLDFDEFSIQNDMYSFYIARVLKKIVETSLESENSSSFESKSINYVELVKNPLKFYAITSGISKFISSKSIDRVKNYIFSEILSVKLKNCNTDGLKWITLTFPFFDDSKLRIPAHKLNMILNHIKSWFPVKGAILYGDETTPSSKLMVQIIRFVTLLNKSDEKPEILDDFIHELYTEMVVNSKLDTIYYTLKLYNTTPDTLSSIMEYTLSESYTSDYTQVNQLIERTLETVLIRKPVNIGKETWLLIFLNTKSEIIQRVCTWYLEKIISQEQQDLVIEYQLSKDEIELKLPVILLDIIESGTFQFQYFSAWYLIFAQLKDITFRMRNDYIKQIEQQLPILFDNLFQFSDKSKLDTFSILETESLEQFAIYLYCQSVLYCSNQVQIWFKEIRDRQLKSRIEKFTTKQISPILIDKIMQQVSKEKDRIQGKEENMTIKLNLNEIKSTYIVDEQKMEMIIKIPSNYPLDNIVVDGPLRLGVKENQWKAWLLASQKIISLTNGSIIDSIELFCKNVNLHFSGFEDCAICYSILHQDLSLPSKTCSTCSNKFHAACLYKWFKSSGSSTCPLCRSPFNFKK</sequence>
<accession>A0A9W4TTS8</accession>
<comment type="function">
    <text evidence="16">E3 ubiquitin-protein ligase. Component of the ribosome quality control complex (RQC), a ribosome-associated complex that mediates ubiquitination and extraction of incompletely synthesized nascent chains for proteasomal degradation.</text>
</comment>
<evidence type="ECO:0000256" key="8">
    <source>
        <dbReference type="ARBA" id="ARBA00022679"/>
    </source>
</evidence>
<dbReference type="InterPro" id="IPR054476">
    <property type="entry name" value="Ltn1_N"/>
</dbReference>
<keyword evidence="13 16" id="KW-0862">Zinc</keyword>
<dbReference type="SUPFAM" id="SSF57850">
    <property type="entry name" value="RING/U-box"/>
    <property type="match status" value="1"/>
</dbReference>
<dbReference type="GO" id="GO:0005829">
    <property type="term" value="C:cytosol"/>
    <property type="evidence" value="ECO:0007669"/>
    <property type="project" value="UniProtKB-SubCell"/>
</dbReference>
<gene>
    <name evidence="18" type="ORF">CANVERA_P0028</name>
</gene>
<keyword evidence="7" id="KW-0963">Cytoplasm</keyword>
<evidence type="ECO:0000256" key="15">
    <source>
        <dbReference type="PROSITE-ProRule" id="PRU00175"/>
    </source>
</evidence>
<evidence type="ECO:0000313" key="18">
    <source>
        <dbReference type="EMBL" id="CAI5755512.1"/>
    </source>
</evidence>
<dbReference type="GO" id="GO:1990116">
    <property type="term" value="P:ribosome-associated ubiquitin-dependent protein catabolic process"/>
    <property type="evidence" value="ECO:0007669"/>
    <property type="project" value="UniProtKB-UniRule"/>
</dbReference>
<evidence type="ECO:0000256" key="10">
    <source>
        <dbReference type="ARBA" id="ARBA00022737"/>
    </source>
</evidence>
<dbReference type="FunFam" id="3.30.40.10:FF:000038">
    <property type="entry name" value="E3 ubiquitin-protein ligase listerin"/>
    <property type="match status" value="1"/>
</dbReference>
<dbReference type="OrthoDB" id="6108at2759"/>
<dbReference type="PANTHER" id="PTHR12389">
    <property type="entry name" value="ZINC FINGER PROTEIN 294"/>
    <property type="match status" value="1"/>
</dbReference>
<evidence type="ECO:0000256" key="11">
    <source>
        <dbReference type="ARBA" id="ARBA00022771"/>
    </source>
</evidence>
<comment type="function">
    <text evidence="14">E3 ubiquitin-protein ligase component of the ribosome quality control complex (RQC), a ribosome-associated complex that mediates ubiquitination and extraction of incompletely synthesized nascent chains for proteasomal degradation. Mediates ubiquitination of proteins derived from mRNAs lacking stop codons (non-stop proteins) and other translation arrest products induced by poly-lysine sequences and tandem rare codons. Ubiquitination leads to CDC48 recruitment for extraction and degradation of the incomplete translation product. May indirectly play a role in chromatin function and transcription.</text>
</comment>
<dbReference type="SMART" id="SM01197">
    <property type="entry name" value="FANCL_C"/>
    <property type="match status" value="1"/>
</dbReference>
<keyword evidence="8 16" id="KW-0808">Transferase</keyword>
<dbReference type="GO" id="GO:0072344">
    <property type="term" value="P:rescue of stalled ribosome"/>
    <property type="evidence" value="ECO:0007669"/>
    <property type="project" value="UniProtKB-UniRule"/>
</dbReference>
<protein>
    <recommendedName>
        <fullName evidence="6 16">E3 ubiquitin-protein ligase listerin</fullName>
        <ecNumber evidence="5 16">2.3.2.27</ecNumber>
    </recommendedName>
    <alternativeName>
        <fullName evidence="16">RING-type E3 ubiquitin transferase listerin</fullName>
    </alternativeName>
</protein>
<dbReference type="EC" id="2.3.2.27" evidence="5 16"/>
<dbReference type="Pfam" id="PF13639">
    <property type="entry name" value="zf-RING_2"/>
    <property type="match status" value="1"/>
</dbReference>
<dbReference type="GO" id="GO:1990112">
    <property type="term" value="C:RQC complex"/>
    <property type="evidence" value="ECO:0007669"/>
    <property type="project" value="UniProtKB-UniRule"/>
</dbReference>
<evidence type="ECO:0000256" key="13">
    <source>
        <dbReference type="ARBA" id="ARBA00022833"/>
    </source>
</evidence>
<dbReference type="InterPro" id="IPR054477">
    <property type="entry name" value="LTN1_E3_ligase_6th"/>
</dbReference>
<dbReference type="EMBL" id="CANTUO010000001">
    <property type="protein sequence ID" value="CAI5755512.1"/>
    <property type="molecule type" value="Genomic_DNA"/>
</dbReference>
<feature type="domain" description="RING-type" evidence="17">
    <location>
        <begin position="1290"/>
        <end position="1336"/>
    </location>
</feature>
<keyword evidence="19" id="KW-1185">Reference proteome</keyword>
<dbReference type="PANTHER" id="PTHR12389:SF0">
    <property type="entry name" value="E3 UBIQUITIN-PROTEIN LIGASE LISTERIN"/>
    <property type="match status" value="1"/>
</dbReference>
<dbReference type="InterPro" id="IPR054478">
    <property type="entry name" value="LTN1_UBC"/>
</dbReference>
<keyword evidence="9 16" id="KW-0479">Metal-binding</keyword>
<evidence type="ECO:0000256" key="3">
    <source>
        <dbReference type="ARBA" id="ARBA00004906"/>
    </source>
</evidence>
<evidence type="ECO:0000259" key="17">
    <source>
        <dbReference type="PROSITE" id="PS50089"/>
    </source>
</evidence>
<evidence type="ECO:0000256" key="6">
    <source>
        <dbReference type="ARBA" id="ARBA00017157"/>
    </source>
</evidence>
<comment type="catalytic activity">
    <reaction evidence="1 16">
        <text>S-ubiquitinyl-[E2 ubiquitin-conjugating enzyme]-L-cysteine + [acceptor protein]-L-lysine = [E2 ubiquitin-conjugating enzyme]-L-cysteine + N(6)-ubiquitinyl-[acceptor protein]-L-lysine.</text>
        <dbReference type="EC" id="2.3.2.27"/>
    </reaction>
</comment>
<dbReference type="Gene3D" id="3.30.40.10">
    <property type="entry name" value="Zinc/RING finger domain, C3HC4 (zinc finger)"/>
    <property type="match status" value="1"/>
</dbReference>
<dbReference type="PROSITE" id="PS50089">
    <property type="entry name" value="ZF_RING_2"/>
    <property type="match status" value="1"/>
</dbReference>
<comment type="subunit">
    <text evidence="16">Component of the ribosome quality control complex (RQC).</text>
</comment>
<dbReference type="Proteomes" id="UP001152885">
    <property type="component" value="Unassembled WGS sequence"/>
</dbReference>
<dbReference type="InterPro" id="IPR011016">
    <property type="entry name" value="Znf_RING-CH"/>
</dbReference>
<name>A0A9W4TTS8_9ASCO</name>
<evidence type="ECO:0000256" key="12">
    <source>
        <dbReference type="ARBA" id="ARBA00022786"/>
    </source>
</evidence>
<dbReference type="GO" id="GO:0043023">
    <property type="term" value="F:ribosomal large subunit binding"/>
    <property type="evidence" value="ECO:0007669"/>
    <property type="project" value="TreeGrafter"/>
</dbReference>
<keyword evidence="12 16" id="KW-0833">Ubl conjugation pathway</keyword>
<dbReference type="InterPro" id="IPR001841">
    <property type="entry name" value="Znf_RING"/>
</dbReference>
<evidence type="ECO:0000313" key="19">
    <source>
        <dbReference type="Proteomes" id="UP001152885"/>
    </source>
</evidence>
<evidence type="ECO:0000256" key="9">
    <source>
        <dbReference type="ARBA" id="ARBA00022723"/>
    </source>
</evidence>
<dbReference type="CDD" id="cd16491">
    <property type="entry name" value="RING-CH-C4HC3_LTN1"/>
    <property type="match status" value="1"/>
</dbReference>
<keyword evidence="10" id="KW-0677">Repeat</keyword>
<dbReference type="Pfam" id="PF22999">
    <property type="entry name" value="LTN1_E3_ligase_6th"/>
    <property type="match status" value="1"/>
</dbReference>
<organism evidence="18 19">
    <name type="scientific">Candida verbasci</name>
    <dbReference type="NCBI Taxonomy" id="1227364"/>
    <lineage>
        <taxon>Eukaryota</taxon>
        <taxon>Fungi</taxon>
        <taxon>Dikarya</taxon>
        <taxon>Ascomycota</taxon>
        <taxon>Saccharomycotina</taxon>
        <taxon>Pichiomycetes</taxon>
        <taxon>Debaryomycetaceae</taxon>
        <taxon>Candida/Lodderomyces clade</taxon>
        <taxon>Candida</taxon>
    </lineage>
</organism>
<evidence type="ECO:0000256" key="16">
    <source>
        <dbReference type="RuleBase" id="RU367090"/>
    </source>
</evidence>
<comment type="subcellular location">
    <subcellularLocation>
        <location evidence="2">Cytoplasm</location>
        <location evidence="2">Cytosol</location>
    </subcellularLocation>
</comment>
<evidence type="ECO:0000256" key="1">
    <source>
        <dbReference type="ARBA" id="ARBA00000900"/>
    </source>
</evidence>
<dbReference type="InterPro" id="IPR039804">
    <property type="entry name" value="RING-CH-C4HC3_LTN1"/>
</dbReference>